<dbReference type="Proteomes" id="UP001147747">
    <property type="component" value="Unassembled WGS sequence"/>
</dbReference>
<feature type="non-terminal residue" evidence="3">
    <location>
        <position position="1"/>
    </location>
</feature>
<dbReference type="GO" id="GO:0072330">
    <property type="term" value="P:monocarboxylic acid biosynthetic process"/>
    <property type="evidence" value="ECO:0007669"/>
    <property type="project" value="UniProtKB-ARBA"/>
</dbReference>
<dbReference type="Pfam" id="PF07859">
    <property type="entry name" value="Abhydrolase_3"/>
    <property type="match status" value="1"/>
</dbReference>
<dbReference type="EMBL" id="JAPZBU010000012">
    <property type="protein sequence ID" value="KAJ5376889.1"/>
    <property type="molecule type" value="Genomic_DNA"/>
</dbReference>
<organism evidence="3 4">
    <name type="scientific">Penicillium cosmopolitanum</name>
    <dbReference type="NCBI Taxonomy" id="1131564"/>
    <lineage>
        <taxon>Eukaryota</taxon>
        <taxon>Fungi</taxon>
        <taxon>Dikarya</taxon>
        <taxon>Ascomycota</taxon>
        <taxon>Pezizomycotina</taxon>
        <taxon>Eurotiomycetes</taxon>
        <taxon>Eurotiomycetidae</taxon>
        <taxon>Eurotiales</taxon>
        <taxon>Aspergillaceae</taxon>
        <taxon>Penicillium</taxon>
    </lineage>
</organism>
<name>A0A9W9SFY4_9EURO</name>
<evidence type="ECO:0000256" key="1">
    <source>
        <dbReference type="ARBA" id="ARBA00022801"/>
    </source>
</evidence>
<evidence type="ECO:0000259" key="2">
    <source>
        <dbReference type="Pfam" id="PF07859"/>
    </source>
</evidence>
<dbReference type="PANTHER" id="PTHR48081:SF8">
    <property type="entry name" value="ALPHA_BETA HYDROLASE FOLD-3 DOMAIN-CONTAINING PROTEIN-RELATED"/>
    <property type="match status" value="1"/>
</dbReference>
<dbReference type="InterPro" id="IPR050300">
    <property type="entry name" value="GDXG_lipolytic_enzyme"/>
</dbReference>
<accession>A0A9W9SFY4</accession>
<comment type="caution">
    <text evidence="3">The sequence shown here is derived from an EMBL/GenBank/DDBJ whole genome shotgun (WGS) entry which is preliminary data.</text>
</comment>
<keyword evidence="4" id="KW-1185">Reference proteome</keyword>
<reference evidence="3" key="1">
    <citation type="submission" date="2022-12" db="EMBL/GenBank/DDBJ databases">
        <authorList>
            <person name="Petersen C."/>
        </authorList>
    </citation>
    <scope>NUCLEOTIDE SEQUENCE</scope>
    <source>
        <strain evidence="3">IBT 29677</strain>
    </source>
</reference>
<keyword evidence="1" id="KW-0378">Hydrolase</keyword>
<gene>
    <name evidence="3" type="ORF">N7509_013775</name>
</gene>
<evidence type="ECO:0000313" key="3">
    <source>
        <dbReference type="EMBL" id="KAJ5376889.1"/>
    </source>
</evidence>
<dbReference type="Gene3D" id="3.40.50.1820">
    <property type="entry name" value="alpha/beta hydrolase"/>
    <property type="match status" value="1"/>
</dbReference>
<sequence>EATPNSITSKSPPTQLLPLHNSIPPELVSRFDPIYVEYYNKYNAGRLHTHEVPIEDYRKDPSRYTIAYGRAPGPDIFSITEQKYPENGLPKKRAAYLNFHGGGWVFGGLLVDHEFCKTIVDGLEGECVVFDVDYRLAPENPFPIPVEDCWAAFNWIREQKAKEFNLDPNRFTIGGASAGGHLAAVIAHLCRDANIPLKLQILTVPVCDMHNSFTADGHFDRDNCPYESYREMEFAPALPAARMAYFHRQFLGVPRPLASGDDWKISPILASNFENLAPALVSTAELDPLRDEGEVYAGKLQAAGNGVSLNRYKGAPHLIASLDGIMEGGQLYNRRVIAALKAVVDG</sequence>
<dbReference type="AlphaFoldDB" id="A0A9W9SFY4"/>
<dbReference type="InterPro" id="IPR029058">
    <property type="entry name" value="AB_hydrolase_fold"/>
</dbReference>
<dbReference type="PANTHER" id="PTHR48081">
    <property type="entry name" value="AB HYDROLASE SUPERFAMILY PROTEIN C4A8.06C"/>
    <property type="match status" value="1"/>
</dbReference>
<reference evidence="3" key="2">
    <citation type="journal article" date="2023" name="IMA Fungus">
        <title>Comparative genomic study of the Penicillium genus elucidates a diverse pangenome and 15 lateral gene transfer events.</title>
        <authorList>
            <person name="Petersen C."/>
            <person name="Sorensen T."/>
            <person name="Nielsen M.R."/>
            <person name="Sondergaard T.E."/>
            <person name="Sorensen J.L."/>
            <person name="Fitzpatrick D.A."/>
            <person name="Frisvad J.C."/>
            <person name="Nielsen K.L."/>
        </authorList>
    </citation>
    <scope>NUCLEOTIDE SEQUENCE</scope>
    <source>
        <strain evidence="3">IBT 29677</strain>
    </source>
</reference>
<dbReference type="SUPFAM" id="SSF53474">
    <property type="entry name" value="alpha/beta-Hydrolases"/>
    <property type="match status" value="1"/>
</dbReference>
<dbReference type="GO" id="GO:0016787">
    <property type="term" value="F:hydrolase activity"/>
    <property type="evidence" value="ECO:0007669"/>
    <property type="project" value="UniProtKB-KW"/>
</dbReference>
<evidence type="ECO:0000313" key="4">
    <source>
        <dbReference type="Proteomes" id="UP001147747"/>
    </source>
</evidence>
<dbReference type="GO" id="GO:0017000">
    <property type="term" value="P:antibiotic biosynthetic process"/>
    <property type="evidence" value="ECO:0007669"/>
    <property type="project" value="UniProtKB-ARBA"/>
</dbReference>
<protein>
    <recommendedName>
        <fullName evidence="2">Alpha/beta hydrolase fold-3 domain-containing protein</fullName>
    </recommendedName>
</protein>
<dbReference type="RefSeq" id="XP_056481919.1">
    <property type="nucleotide sequence ID" value="XM_056638412.1"/>
</dbReference>
<feature type="domain" description="Alpha/beta hydrolase fold-3" evidence="2">
    <location>
        <begin position="97"/>
        <end position="319"/>
    </location>
</feature>
<dbReference type="OrthoDB" id="408631at2759"/>
<dbReference type="InterPro" id="IPR013094">
    <property type="entry name" value="AB_hydrolase_3"/>
</dbReference>
<proteinExistence type="predicted"/>
<dbReference type="GeneID" id="81377392"/>